<gene>
    <name evidence="1" type="ORF">TSPGSL018_12248</name>
</gene>
<proteinExistence type="predicted"/>
<reference evidence="1" key="1">
    <citation type="submission" date="2014-05" db="EMBL/GenBank/DDBJ databases">
        <title>The transcriptome of the halophilic microalga Tetraselmis sp. GSL018 isolated from the Great Salt Lake, Utah.</title>
        <authorList>
            <person name="Jinkerson R.E."/>
            <person name="D'Adamo S."/>
            <person name="Posewitz M.C."/>
        </authorList>
    </citation>
    <scope>NUCLEOTIDE SEQUENCE</scope>
    <source>
        <strain evidence="1">GSL018</strain>
    </source>
</reference>
<name>A0A061S3C4_9CHLO</name>
<accession>A0A061S3C4</accession>
<dbReference type="EMBL" id="GBEZ01005712">
    <property type="protein sequence ID" value="JAC79627.1"/>
    <property type="molecule type" value="Transcribed_RNA"/>
</dbReference>
<sequence>RYHHVLFSLYCRACLTTSEFLWQQYGIGGKTGKDARIFTKHSSIFQTLGVLNKGLCNLNNVHSFFLLRAPAS</sequence>
<dbReference type="AlphaFoldDB" id="A0A061S3C4"/>
<feature type="non-terminal residue" evidence="1">
    <location>
        <position position="1"/>
    </location>
</feature>
<protein>
    <submittedName>
        <fullName evidence="1">Uncharacterized protein</fullName>
    </submittedName>
</protein>
<organism evidence="1">
    <name type="scientific">Tetraselmis sp. GSL018</name>
    <dbReference type="NCBI Taxonomy" id="582737"/>
    <lineage>
        <taxon>Eukaryota</taxon>
        <taxon>Viridiplantae</taxon>
        <taxon>Chlorophyta</taxon>
        <taxon>core chlorophytes</taxon>
        <taxon>Chlorodendrophyceae</taxon>
        <taxon>Chlorodendrales</taxon>
        <taxon>Chlorodendraceae</taxon>
        <taxon>Tetraselmis</taxon>
    </lineage>
</organism>
<evidence type="ECO:0000313" key="1">
    <source>
        <dbReference type="EMBL" id="JAC79627.1"/>
    </source>
</evidence>